<dbReference type="InterPro" id="IPR021793">
    <property type="entry name" value="Oprl"/>
</dbReference>
<name>A0A1U8BBB2_NELNU</name>
<keyword evidence="3" id="KW-1185">Reference proteome</keyword>
<evidence type="ECO:0000256" key="1">
    <source>
        <dbReference type="SAM" id="Coils"/>
    </source>
</evidence>
<organism evidence="3 4">
    <name type="scientific">Nelumbo nucifera</name>
    <name type="common">Sacred lotus</name>
    <dbReference type="NCBI Taxonomy" id="4432"/>
    <lineage>
        <taxon>Eukaryota</taxon>
        <taxon>Viridiplantae</taxon>
        <taxon>Streptophyta</taxon>
        <taxon>Embryophyta</taxon>
        <taxon>Tracheophyta</taxon>
        <taxon>Spermatophyta</taxon>
        <taxon>Magnoliopsida</taxon>
        <taxon>Proteales</taxon>
        <taxon>Nelumbonaceae</taxon>
        <taxon>Nelumbo</taxon>
    </lineage>
</organism>
<accession>A0A1U8BBB2</accession>
<dbReference type="AlphaFoldDB" id="A0A1U8BBB2"/>
<dbReference type="RefSeq" id="XP_010277055.1">
    <property type="nucleotide sequence ID" value="XM_010278753.1"/>
</dbReference>
<evidence type="ECO:0000313" key="4">
    <source>
        <dbReference type="RefSeq" id="XP_010277055.1"/>
    </source>
</evidence>
<feature type="coiled-coil region" evidence="1">
    <location>
        <begin position="132"/>
        <end position="194"/>
    </location>
</feature>
<sequence length="196" mass="22387">MEAEEKLKKTQDLLSREQMERDRAESLIFEAEWCFQQAEVDIAEANKWAAKAEKRANEATKRATEAEQKAAEAENRAQEARKRVDELADLVSEAYLYGIEDTKKALGAVLLDFDAESLKVIPDSPKEVYLHFIGLEDQLKLALANMDKLEAEKDKLQQATTTAVKKGHEFQRYFSDAQKLCMEAEEKLKKMQDLLS</sequence>
<gene>
    <name evidence="4" type="primary">LOC104611617</name>
</gene>
<feature type="region of interest" description="Disordered" evidence="2">
    <location>
        <begin position="55"/>
        <end position="79"/>
    </location>
</feature>
<dbReference type="Proteomes" id="UP000189703">
    <property type="component" value="Unplaced"/>
</dbReference>
<evidence type="ECO:0000256" key="2">
    <source>
        <dbReference type="SAM" id="MobiDB-lite"/>
    </source>
</evidence>
<keyword evidence="1" id="KW-0175">Coiled coil</keyword>
<dbReference type="GeneID" id="104611617"/>
<protein>
    <submittedName>
        <fullName evidence="4">Tropomyosin-2-like</fullName>
    </submittedName>
</protein>
<reference evidence="4" key="1">
    <citation type="submission" date="2025-08" db="UniProtKB">
        <authorList>
            <consortium name="RefSeq"/>
        </authorList>
    </citation>
    <scope>IDENTIFICATION</scope>
</reference>
<dbReference type="Pfam" id="PF11839">
    <property type="entry name" value="Alanine_zipper"/>
    <property type="match status" value="1"/>
</dbReference>
<proteinExistence type="predicted"/>
<dbReference type="KEGG" id="nnu:104611617"/>
<dbReference type="InParanoid" id="A0A1U8BBB2"/>
<evidence type="ECO:0000313" key="3">
    <source>
        <dbReference type="Proteomes" id="UP000189703"/>
    </source>
</evidence>